<feature type="transmembrane region" description="Helical" evidence="1">
    <location>
        <begin position="117"/>
        <end position="140"/>
    </location>
</feature>
<evidence type="ECO:0000313" key="3">
    <source>
        <dbReference type="Proteomes" id="UP000747542"/>
    </source>
</evidence>
<organism evidence="2 3">
    <name type="scientific">Homarus americanus</name>
    <name type="common">American lobster</name>
    <dbReference type="NCBI Taxonomy" id="6706"/>
    <lineage>
        <taxon>Eukaryota</taxon>
        <taxon>Metazoa</taxon>
        <taxon>Ecdysozoa</taxon>
        <taxon>Arthropoda</taxon>
        <taxon>Crustacea</taxon>
        <taxon>Multicrustacea</taxon>
        <taxon>Malacostraca</taxon>
        <taxon>Eumalacostraca</taxon>
        <taxon>Eucarida</taxon>
        <taxon>Decapoda</taxon>
        <taxon>Pleocyemata</taxon>
        <taxon>Astacidea</taxon>
        <taxon>Nephropoidea</taxon>
        <taxon>Nephropidae</taxon>
        <taxon>Homarus</taxon>
    </lineage>
</organism>
<dbReference type="Proteomes" id="UP000747542">
    <property type="component" value="Unassembled WGS sequence"/>
</dbReference>
<keyword evidence="1" id="KW-1133">Transmembrane helix</keyword>
<accession>A0A8J5JTL8</accession>
<keyword evidence="1" id="KW-0472">Membrane</keyword>
<feature type="transmembrane region" description="Helical" evidence="1">
    <location>
        <begin position="32"/>
        <end position="51"/>
    </location>
</feature>
<reference evidence="2" key="1">
    <citation type="journal article" date="2021" name="Sci. Adv.">
        <title>The American lobster genome reveals insights on longevity, neural, and immune adaptations.</title>
        <authorList>
            <person name="Polinski J.M."/>
            <person name="Zimin A.V."/>
            <person name="Clark K.F."/>
            <person name="Kohn A.B."/>
            <person name="Sadowski N."/>
            <person name="Timp W."/>
            <person name="Ptitsyn A."/>
            <person name="Khanna P."/>
            <person name="Romanova D.Y."/>
            <person name="Williams P."/>
            <person name="Greenwood S.J."/>
            <person name="Moroz L.L."/>
            <person name="Walt D.R."/>
            <person name="Bodnar A.G."/>
        </authorList>
    </citation>
    <scope>NUCLEOTIDE SEQUENCE</scope>
    <source>
        <strain evidence="2">GMGI-L3</strain>
    </source>
</reference>
<gene>
    <name evidence="2" type="primary">Oacyl-L</name>
    <name evidence="2" type="ORF">Hamer_G020534</name>
</gene>
<dbReference type="EMBL" id="JAHLQT010025733">
    <property type="protein sequence ID" value="KAG7164087.1"/>
    <property type="molecule type" value="Genomic_DNA"/>
</dbReference>
<dbReference type="AlphaFoldDB" id="A0A8J5JTL8"/>
<feature type="transmembrane region" description="Helical" evidence="1">
    <location>
        <begin position="71"/>
        <end position="96"/>
    </location>
</feature>
<keyword evidence="3" id="KW-1185">Reference proteome</keyword>
<evidence type="ECO:0000313" key="2">
    <source>
        <dbReference type="EMBL" id="KAG7164087.1"/>
    </source>
</evidence>
<dbReference type="InterPro" id="IPR052728">
    <property type="entry name" value="O2_lipid_transport_reg"/>
</dbReference>
<feature type="transmembrane region" description="Helical" evidence="1">
    <location>
        <begin position="6"/>
        <end position="23"/>
    </location>
</feature>
<sequence>MTPWCRANSYLVGVWAGLLLFTVQGKILRMKLWQAILGWLLSAAVALAVLYGMADYDTLEDPVLLPVAPSIIYAGFSRASWCAALVWVVFACHTGYGGPINTFLSHPSWQPMSRLTFAMYLTCFPIQIIYPGLIYIPFYINHLNSVLLTCGFLFIGGIAAVLLSLMVEGPILGLEKILLKRPGRGIKEPETTTTQRT</sequence>
<dbReference type="PANTHER" id="PTHR11161:SF0">
    <property type="entry name" value="O-ACYLTRANSFERASE LIKE PROTEIN"/>
    <property type="match status" value="1"/>
</dbReference>
<keyword evidence="1" id="KW-0812">Transmembrane</keyword>
<proteinExistence type="predicted"/>
<protein>
    <submittedName>
        <fullName evidence="2">O-acyltransferase like protein-like</fullName>
    </submittedName>
</protein>
<comment type="caution">
    <text evidence="2">The sequence shown here is derived from an EMBL/GenBank/DDBJ whole genome shotgun (WGS) entry which is preliminary data.</text>
</comment>
<name>A0A8J5JTL8_HOMAM</name>
<evidence type="ECO:0000256" key="1">
    <source>
        <dbReference type="SAM" id="Phobius"/>
    </source>
</evidence>
<dbReference type="PANTHER" id="PTHR11161">
    <property type="entry name" value="O-ACYLTRANSFERASE"/>
    <property type="match status" value="1"/>
</dbReference>
<feature type="transmembrane region" description="Helical" evidence="1">
    <location>
        <begin position="146"/>
        <end position="167"/>
    </location>
</feature>